<organism evidence="12 13">
    <name type="scientific">Sistotremastrum suecicum HHB10207 ss-3</name>
    <dbReference type="NCBI Taxonomy" id="1314776"/>
    <lineage>
        <taxon>Eukaryota</taxon>
        <taxon>Fungi</taxon>
        <taxon>Dikarya</taxon>
        <taxon>Basidiomycota</taxon>
        <taxon>Agaricomycotina</taxon>
        <taxon>Agaricomycetes</taxon>
        <taxon>Sistotremastrales</taxon>
        <taxon>Sistotremastraceae</taxon>
        <taxon>Sistotremastrum</taxon>
    </lineage>
</organism>
<dbReference type="InterPro" id="IPR011009">
    <property type="entry name" value="Kinase-like_dom_sf"/>
</dbReference>
<accession>A0A166HGL3</accession>
<proteinExistence type="predicted"/>
<feature type="domain" description="AGC-kinase C-terminal" evidence="11">
    <location>
        <begin position="789"/>
        <end position="893"/>
    </location>
</feature>
<evidence type="ECO:0000256" key="7">
    <source>
        <dbReference type="ARBA" id="ARBA00047899"/>
    </source>
</evidence>
<feature type="compositionally biased region" description="Acidic residues" evidence="9">
    <location>
        <begin position="318"/>
        <end position="328"/>
    </location>
</feature>
<dbReference type="Gene3D" id="1.10.510.10">
    <property type="entry name" value="Transferase(Phosphotransferase) domain 1"/>
    <property type="match status" value="2"/>
</dbReference>
<dbReference type="InterPro" id="IPR008271">
    <property type="entry name" value="Ser/Thr_kinase_AS"/>
</dbReference>
<feature type="region of interest" description="Disordered" evidence="9">
    <location>
        <begin position="403"/>
        <end position="474"/>
    </location>
</feature>
<feature type="compositionally biased region" description="Low complexity" evidence="9">
    <location>
        <begin position="412"/>
        <end position="422"/>
    </location>
</feature>
<dbReference type="FunFam" id="3.30.200.20:FF:000743">
    <property type="entry name" value="Non-specific serine/threonine protein kinase"/>
    <property type="match status" value="1"/>
</dbReference>
<dbReference type="EMBL" id="KV428012">
    <property type="protein sequence ID" value="KZT42692.1"/>
    <property type="molecule type" value="Genomic_DNA"/>
</dbReference>
<evidence type="ECO:0000313" key="12">
    <source>
        <dbReference type="EMBL" id="KZT42692.1"/>
    </source>
</evidence>
<feature type="compositionally biased region" description="Polar residues" evidence="9">
    <location>
        <begin position="1185"/>
        <end position="1209"/>
    </location>
</feature>
<dbReference type="EC" id="2.7.11.1" evidence="1"/>
<feature type="compositionally biased region" description="Acidic residues" evidence="9">
    <location>
        <begin position="823"/>
        <end position="841"/>
    </location>
</feature>
<feature type="region of interest" description="Disordered" evidence="9">
    <location>
        <begin position="1125"/>
        <end position="1291"/>
    </location>
</feature>
<keyword evidence="5" id="KW-0418">Kinase</keyword>
<evidence type="ECO:0000256" key="9">
    <source>
        <dbReference type="SAM" id="MobiDB-lite"/>
    </source>
</evidence>
<keyword evidence="3" id="KW-0808">Transferase</keyword>
<dbReference type="SMART" id="SM00220">
    <property type="entry name" value="S_TKc"/>
    <property type="match status" value="1"/>
</dbReference>
<evidence type="ECO:0000256" key="1">
    <source>
        <dbReference type="ARBA" id="ARBA00012513"/>
    </source>
</evidence>
<feature type="compositionally biased region" description="Basic and acidic residues" evidence="9">
    <location>
        <begin position="1060"/>
        <end position="1079"/>
    </location>
</feature>
<feature type="region of interest" description="Disordered" evidence="9">
    <location>
        <begin position="1"/>
        <end position="24"/>
    </location>
</feature>
<dbReference type="GO" id="GO:0005524">
    <property type="term" value="F:ATP binding"/>
    <property type="evidence" value="ECO:0007669"/>
    <property type="project" value="UniProtKB-KW"/>
</dbReference>
<feature type="compositionally biased region" description="Polar residues" evidence="9">
    <location>
        <begin position="965"/>
        <end position="974"/>
    </location>
</feature>
<evidence type="ECO:0000256" key="6">
    <source>
        <dbReference type="ARBA" id="ARBA00022840"/>
    </source>
</evidence>
<feature type="compositionally biased region" description="Pro residues" evidence="9">
    <location>
        <begin position="994"/>
        <end position="1020"/>
    </location>
</feature>
<dbReference type="FunFam" id="1.10.510.10:FF:000465">
    <property type="entry name" value="Non-specific serine/threonine protein kinase"/>
    <property type="match status" value="1"/>
</dbReference>
<dbReference type="InterPro" id="IPR000961">
    <property type="entry name" value="AGC-kinase_C"/>
</dbReference>
<dbReference type="SMART" id="SM00133">
    <property type="entry name" value="S_TK_X"/>
    <property type="match status" value="1"/>
</dbReference>
<dbReference type="SUPFAM" id="SSF56112">
    <property type="entry name" value="Protein kinase-like (PK-like)"/>
    <property type="match status" value="1"/>
</dbReference>
<dbReference type="FunFam" id="1.10.510.10:FF:000294">
    <property type="entry name" value="Serine/threonine-protein kinase OXI1"/>
    <property type="match status" value="1"/>
</dbReference>
<keyword evidence="6" id="KW-0067">ATP-binding</keyword>
<evidence type="ECO:0000256" key="5">
    <source>
        <dbReference type="ARBA" id="ARBA00022777"/>
    </source>
</evidence>
<evidence type="ECO:0000256" key="8">
    <source>
        <dbReference type="ARBA" id="ARBA00048679"/>
    </source>
</evidence>
<sequence>MPSVLARNHSHQTAPASPSDSKSSRLLRAASRASFDTILDFEQAVQVGSSAHTRNRSPVRALLDDFKDMNRSTLAQSAMLAPRRTPLRMDAQDGPWSVSVAASPHDSKSFSIYITSPLPSFSLFLIVVKFILAPTHNVTLTRTITELKSLHVKLHDAHPETTFPELPLDLSDVSATAGGKRRSSFLHTLSRLTSPGPKNRPPHGLPSPAKESNEDPFAAAPQSTLTALASYLTIISNDQLLRVSKPWRRFVHVRVDDLESVRVERAIKRVRSDVAIHLNPKGMASTASVPSSTNVSVHAIDDLTDTETSTAGLRESDIQEEVEAEAEQDVTKGKTSLPPASDSTDMDATTIAETDSAMKDEPSLLDDENTAAAASLVTTGNLPTPTPSPAARTVELPLAEDQNVEAPKEPTPSVSHPPSASAHVHRIPRSASADPDKATRLSRVFQSGSVNGESDEPPFKRRKKDGKVEKKPSKKVQIDDFEMMRVLGKGCAGKVLLVRYKASNELYALKAITKRHVLAHQELQHTLTEQAVLKRMAHEGKDPFVVKLWWSFHDKENLFLVMDFHPGGDLATQLARWGRLGRDRARFYAAEIVEGLESLHAAGVVYRDLKPENILIGADGHIVLTDFGLSKEFPRPKHSNELPTAPATPSAMKDEFYSSSDVQAPVLPHWMNNDGGTSSWRGPPSTDTTSTFCGTAEYLAPEVIQGLPYSYEVDWWSFGTMLYEMLTGITPFWANNHSDMYVRVLQDELQFPEDKSMDQDTKSLIRGLLQRNPALRMSEPRVKRHPYFSMIDWAHVYHKRYIPPYVPPIDSDNPSDTQNFDDAFLDMDPTLDGEPDPEFQTDSERERTDDDRTDGEDSVQTPAQSRSPSAHPIDDDLFDGYSFKGRQSILIDDDDDYEMQDDQDNDDRSSVAPIMEADEGAFEDESSEIKTPEPTHAALPEVDESTHAVESEDLLDAPSPIANETDLSLPTPRTSYEKPEAVDVSEFSLALAAPLPPSRSPSPSPSPSPLLSPSPSPPEPAASTAVDVVSASPVLTSENLEPVTKNPVEATPVAAKTARTRPERSGIPALDRHLAREPDAEIAPTEAEDDDWDLVEPDGGEEFNGSKGASLFARGVVDRYRLAVFRKTSGNHRRPQRTTSGMSADSEGDLPDSNASPLREKIRRGRTPGLPFRKAPKQFLRAKSPPTTFVSSSATSRASLAKSSVTFTDSTPSSGLPSSRSLKSKESATSVTGPAGSSSDQSLNGDAQRSLSHSAAEFANSGFSTPKDSPKRTLRVSSAAEDRQGTKMKKIKKYKEGAEKVLSLFGSPRSQS</sequence>
<dbReference type="Proteomes" id="UP000076798">
    <property type="component" value="Unassembled WGS sequence"/>
</dbReference>
<evidence type="ECO:0000259" key="10">
    <source>
        <dbReference type="PROSITE" id="PS50011"/>
    </source>
</evidence>
<dbReference type="PROSITE" id="PS00108">
    <property type="entry name" value="PROTEIN_KINASE_ST"/>
    <property type="match status" value="1"/>
</dbReference>
<evidence type="ECO:0000259" key="11">
    <source>
        <dbReference type="PROSITE" id="PS51285"/>
    </source>
</evidence>
<evidence type="ECO:0000256" key="3">
    <source>
        <dbReference type="ARBA" id="ARBA00022679"/>
    </source>
</evidence>
<evidence type="ECO:0000256" key="2">
    <source>
        <dbReference type="ARBA" id="ARBA00022527"/>
    </source>
</evidence>
<feature type="compositionally biased region" description="Low complexity" evidence="9">
    <location>
        <begin position="1210"/>
        <end position="1221"/>
    </location>
</feature>
<keyword evidence="4" id="KW-0547">Nucleotide-binding</keyword>
<dbReference type="GO" id="GO:0004674">
    <property type="term" value="F:protein serine/threonine kinase activity"/>
    <property type="evidence" value="ECO:0007669"/>
    <property type="project" value="UniProtKB-KW"/>
</dbReference>
<feature type="region of interest" description="Disordered" evidence="9">
    <location>
        <begin position="186"/>
        <end position="217"/>
    </location>
</feature>
<dbReference type="Pfam" id="PF00069">
    <property type="entry name" value="Pkinase"/>
    <property type="match status" value="2"/>
</dbReference>
<dbReference type="Gene3D" id="3.30.200.20">
    <property type="entry name" value="Phosphorylase Kinase, domain 1"/>
    <property type="match status" value="2"/>
</dbReference>
<feature type="compositionally biased region" description="Polar residues" evidence="9">
    <location>
        <begin position="11"/>
        <end position="21"/>
    </location>
</feature>
<dbReference type="PANTHER" id="PTHR24351">
    <property type="entry name" value="RIBOSOMAL PROTEIN S6 KINASE"/>
    <property type="match status" value="1"/>
</dbReference>
<dbReference type="InterPro" id="IPR045270">
    <property type="entry name" value="STKc_AGC"/>
</dbReference>
<feature type="compositionally biased region" description="Polar residues" evidence="9">
    <location>
        <begin position="1227"/>
        <end position="1253"/>
    </location>
</feature>
<feature type="compositionally biased region" description="Acidic residues" evidence="9">
    <location>
        <begin position="916"/>
        <end position="926"/>
    </location>
</feature>
<dbReference type="PROSITE" id="PS50011">
    <property type="entry name" value="PROTEIN_KINASE_DOM"/>
    <property type="match status" value="1"/>
</dbReference>
<feature type="region of interest" description="Disordered" evidence="9">
    <location>
        <begin position="808"/>
        <end position="981"/>
    </location>
</feature>
<dbReference type="InterPro" id="IPR000719">
    <property type="entry name" value="Prot_kinase_dom"/>
</dbReference>
<protein>
    <recommendedName>
        <fullName evidence="1">non-specific serine/threonine protein kinase</fullName>
        <ecNumber evidence="1">2.7.11.1</ecNumber>
    </recommendedName>
</protein>
<dbReference type="CDD" id="cd05123">
    <property type="entry name" value="STKc_AGC"/>
    <property type="match status" value="1"/>
</dbReference>
<name>A0A166HGL3_9AGAM</name>
<comment type="catalytic activity">
    <reaction evidence="7">
        <text>L-threonyl-[protein] + ATP = O-phospho-L-threonyl-[protein] + ADP + H(+)</text>
        <dbReference type="Rhea" id="RHEA:46608"/>
        <dbReference type="Rhea" id="RHEA-COMP:11060"/>
        <dbReference type="Rhea" id="RHEA-COMP:11605"/>
        <dbReference type="ChEBI" id="CHEBI:15378"/>
        <dbReference type="ChEBI" id="CHEBI:30013"/>
        <dbReference type="ChEBI" id="CHEBI:30616"/>
        <dbReference type="ChEBI" id="CHEBI:61977"/>
        <dbReference type="ChEBI" id="CHEBI:456216"/>
        <dbReference type="EC" id="2.7.11.1"/>
    </reaction>
</comment>
<dbReference type="GO" id="GO:0106310">
    <property type="term" value="F:protein serine kinase activity"/>
    <property type="evidence" value="ECO:0007669"/>
    <property type="project" value="RHEA"/>
</dbReference>
<gene>
    <name evidence="12" type="ORF">SISSUDRAFT_1058461</name>
</gene>
<evidence type="ECO:0000256" key="4">
    <source>
        <dbReference type="ARBA" id="ARBA00022741"/>
    </source>
</evidence>
<dbReference type="PROSITE" id="PS51285">
    <property type="entry name" value="AGC_KINASE_CTER"/>
    <property type="match status" value="1"/>
</dbReference>
<feature type="domain" description="Protein kinase" evidence="10">
    <location>
        <begin position="481"/>
        <end position="788"/>
    </location>
</feature>
<feature type="compositionally biased region" description="Acidic residues" evidence="9">
    <location>
        <begin position="1086"/>
        <end position="1101"/>
    </location>
</feature>
<feature type="compositionally biased region" description="Low complexity" evidence="9">
    <location>
        <begin position="1021"/>
        <end position="1034"/>
    </location>
</feature>
<dbReference type="STRING" id="1314776.A0A166HGL3"/>
<reference evidence="12 13" key="1">
    <citation type="journal article" date="2016" name="Mol. Biol. Evol.">
        <title>Comparative Genomics of Early-Diverging Mushroom-Forming Fungi Provides Insights into the Origins of Lignocellulose Decay Capabilities.</title>
        <authorList>
            <person name="Nagy L.G."/>
            <person name="Riley R."/>
            <person name="Tritt A."/>
            <person name="Adam C."/>
            <person name="Daum C."/>
            <person name="Floudas D."/>
            <person name="Sun H."/>
            <person name="Yadav J.S."/>
            <person name="Pangilinan J."/>
            <person name="Larsson K.H."/>
            <person name="Matsuura K."/>
            <person name="Barry K."/>
            <person name="Labutti K."/>
            <person name="Kuo R."/>
            <person name="Ohm R.A."/>
            <person name="Bhattacharya S.S."/>
            <person name="Shirouzu T."/>
            <person name="Yoshinaga Y."/>
            <person name="Martin F.M."/>
            <person name="Grigoriev I.V."/>
            <person name="Hibbett D.S."/>
        </authorList>
    </citation>
    <scope>NUCLEOTIDE SEQUENCE [LARGE SCALE GENOMIC DNA]</scope>
    <source>
        <strain evidence="12 13">HHB10207 ss-3</strain>
    </source>
</reference>
<feature type="region of interest" description="Disordered" evidence="9">
    <location>
        <begin position="993"/>
        <end position="1107"/>
    </location>
</feature>
<keyword evidence="2" id="KW-0723">Serine/threonine-protein kinase</keyword>
<comment type="catalytic activity">
    <reaction evidence="8">
        <text>L-seryl-[protein] + ATP = O-phospho-L-seryl-[protein] + ADP + H(+)</text>
        <dbReference type="Rhea" id="RHEA:17989"/>
        <dbReference type="Rhea" id="RHEA-COMP:9863"/>
        <dbReference type="Rhea" id="RHEA-COMP:11604"/>
        <dbReference type="ChEBI" id="CHEBI:15378"/>
        <dbReference type="ChEBI" id="CHEBI:29999"/>
        <dbReference type="ChEBI" id="CHEBI:30616"/>
        <dbReference type="ChEBI" id="CHEBI:83421"/>
        <dbReference type="ChEBI" id="CHEBI:456216"/>
        <dbReference type="EC" id="2.7.11.1"/>
    </reaction>
</comment>
<feature type="region of interest" description="Disordered" evidence="9">
    <location>
        <begin position="300"/>
        <end position="346"/>
    </location>
</feature>
<dbReference type="OrthoDB" id="63267at2759"/>
<feature type="compositionally biased region" description="Acidic residues" evidence="9">
    <location>
        <begin position="891"/>
        <end position="905"/>
    </location>
</feature>
<feature type="compositionally biased region" description="Polar residues" evidence="9">
    <location>
        <begin position="859"/>
        <end position="868"/>
    </location>
</feature>
<keyword evidence="13" id="KW-1185">Reference proteome</keyword>
<evidence type="ECO:0000313" key="13">
    <source>
        <dbReference type="Proteomes" id="UP000076798"/>
    </source>
</evidence>